<dbReference type="RefSeq" id="WP_309956230.1">
    <property type="nucleotide sequence ID" value="NZ_CP136414.1"/>
</dbReference>
<protein>
    <recommendedName>
        <fullName evidence="3">YtxH domain-containing protein</fullName>
    </recommendedName>
</protein>
<dbReference type="Proteomes" id="UP001266099">
    <property type="component" value="Unassembled WGS sequence"/>
</dbReference>
<evidence type="ECO:0000313" key="1">
    <source>
        <dbReference type="EMBL" id="MDR6939511.1"/>
    </source>
</evidence>
<sequence>MAFLRTVTVLGLGYVLGARAGRERYEQIKKQAKKLWNSAPVQKGRKKAKETASQTFQRATDAAIANAKGAAASVKDAAFGSAESVANAKTPMADEIIVEPIEDFRERR</sequence>
<proteinExistence type="predicted"/>
<dbReference type="EMBL" id="JAVDUJ010000001">
    <property type="protein sequence ID" value="MDR6939511.1"/>
    <property type="molecule type" value="Genomic_DNA"/>
</dbReference>
<evidence type="ECO:0008006" key="3">
    <source>
        <dbReference type="Google" id="ProtNLM"/>
    </source>
</evidence>
<evidence type="ECO:0000313" key="2">
    <source>
        <dbReference type="Proteomes" id="UP001266099"/>
    </source>
</evidence>
<name>A0ABU1T3S2_9ACTO</name>
<keyword evidence="2" id="KW-1185">Reference proteome</keyword>
<gene>
    <name evidence="1" type="ORF">J2S36_001054</name>
</gene>
<organism evidence="1 2">
    <name type="scientific">Arcanobacterium hippocoleae</name>
    <dbReference type="NCBI Taxonomy" id="149017"/>
    <lineage>
        <taxon>Bacteria</taxon>
        <taxon>Bacillati</taxon>
        <taxon>Actinomycetota</taxon>
        <taxon>Actinomycetes</taxon>
        <taxon>Actinomycetales</taxon>
        <taxon>Actinomycetaceae</taxon>
        <taxon>Arcanobacterium</taxon>
    </lineage>
</organism>
<comment type="caution">
    <text evidence="1">The sequence shown here is derived from an EMBL/GenBank/DDBJ whole genome shotgun (WGS) entry which is preliminary data.</text>
</comment>
<accession>A0ABU1T3S2</accession>
<reference evidence="1 2" key="1">
    <citation type="submission" date="2023-07" db="EMBL/GenBank/DDBJ databases">
        <title>Sequencing the genomes of 1000 actinobacteria strains.</title>
        <authorList>
            <person name="Klenk H.-P."/>
        </authorList>
    </citation>
    <scope>NUCLEOTIDE SEQUENCE [LARGE SCALE GENOMIC DNA]</scope>
    <source>
        <strain evidence="1 2">DSM 15539</strain>
    </source>
</reference>